<evidence type="ECO:0000256" key="1">
    <source>
        <dbReference type="ARBA" id="ARBA00008950"/>
    </source>
</evidence>
<evidence type="ECO:0000313" key="4">
    <source>
        <dbReference type="EMBL" id="AAK80611.1"/>
    </source>
</evidence>
<accession>Q97FR3</accession>
<dbReference type="eggNOG" id="COG0622">
    <property type="taxonomic scope" value="Bacteria"/>
</dbReference>
<dbReference type="KEGG" id="cac:CA_C2664"/>
<gene>
    <name evidence="4" type="ordered locus">CA_C2664</name>
</gene>
<reference evidence="4 5" key="1">
    <citation type="journal article" date="2001" name="J. Bacteriol.">
        <title>Genome sequence and comparative analysis of the solvent-producing bacterium Clostridium acetobutylicum.</title>
        <authorList>
            <person name="Nolling J."/>
            <person name="Breton G."/>
            <person name="Omelchenko M.V."/>
            <person name="Makarova K.S."/>
            <person name="Zeng Q."/>
            <person name="Gibson R."/>
            <person name="Lee H.M."/>
            <person name="Dubois J."/>
            <person name="Qiu D."/>
            <person name="Hitti J."/>
            <person name="Wolf Y.I."/>
            <person name="Tatusov R.L."/>
            <person name="Sabathe F."/>
            <person name="Doucette-Stamm L."/>
            <person name="Soucaille P."/>
            <person name="Daly M.J."/>
            <person name="Bennett G.N."/>
            <person name="Koonin E.V."/>
            <person name="Smith D.R."/>
        </authorList>
    </citation>
    <scope>NUCLEOTIDE SEQUENCE [LARGE SCALE GENOMIC DNA]</scope>
    <source>
        <strain evidence="5">ATCC 824 / DSM 792 / JCM 1419 / LMG 5710 / VKM B-1787</strain>
    </source>
</reference>
<dbReference type="InterPro" id="IPR041802">
    <property type="entry name" value="MPP_YfcE"/>
</dbReference>
<dbReference type="Proteomes" id="UP000000814">
    <property type="component" value="Chromosome"/>
</dbReference>
<evidence type="ECO:0000259" key="3">
    <source>
        <dbReference type="Pfam" id="PF12850"/>
    </source>
</evidence>
<dbReference type="EC" id="3.1.4.-" evidence="2"/>
<dbReference type="NCBIfam" id="TIGR00040">
    <property type="entry name" value="yfcE"/>
    <property type="match status" value="1"/>
</dbReference>
<dbReference type="PANTHER" id="PTHR11124">
    <property type="entry name" value="VACUOLAR SORTING PROTEIN VPS29"/>
    <property type="match status" value="1"/>
</dbReference>
<dbReference type="Pfam" id="PF12850">
    <property type="entry name" value="Metallophos_2"/>
    <property type="match status" value="1"/>
</dbReference>
<comment type="similarity">
    <text evidence="1 2">Belongs to the metallophosphoesterase superfamily. YfcE family.</text>
</comment>
<dbReference type="OrthoDB" id="9800565at2"/>
<dbReference type="CDD" id="cd00841">
    <property type="entry name" value="MPP_YfcE"/>
    <property type="match status" value="1"/>
</dbReference>
<dbReference type="GO" id="GO:0046872">
    <property type="term" value="F:metal ion binding"/>
    <property type="evidence" value="ECO:0007669"/>
    <property type="project" value="UniProtKB-KW"/>
</dbReference>
<comment type="cofactor">
    <cofactor evidence="2">
        <name>a divalent metal cation</name>
        <dbReference type="ChEBI" id="CHEBI:60240"/>
    </cofactor>
</comment>
<dbReference type="AlphaFoldDB" id="Q97FR3"/>
<dbReference type="InterPro" id="IPR029052">
    <property type="entry name" value="Metallo-depent_PP-like"/>
</dbReference>
<keyword evidence="5" id="KW-1185">Reference proteome</keyword>
<evidence type="ECO:0000256" key="2">
    <source>
        <dbReference type="RuleBase" id="RU362039"/>
    </source>
</evidence>
<protein>
    <recommendedName>
        <fullName evidence="2">Phosphoesterase</fullName>
        <ecNumber evidence="2">3.1.4.-</ecNumber>
    </recommendedName>
</protein>
<dbReference type="STRING" id="272562.CA_C2664"/>
<dbReference type="RefSeq" id="WP_010965952.1">
    <property type="nucleotide sequence ID" value="NC_003030.1"/>
</dbReference>
<organism evidence="4 5">
    <name type="scientific">Clostridium acetobutylicum (strain ATCC 824 / DSM 792 / JCM 1419 / IAM 19013 / LMG 5710 / NBRC 13948 / NRRL B-527 / VKM B-1787 / 2291 / W)</name>
    <dbReference type="NCBI Taxonomy" id="272562"/>
    <lineage>
        <taxon>Bacteria</taxon>
        <taxon>Bacillati</taxon>
        <taxon>Bacillota</taxon>
        <taxon>Clostridia</taxon>
        <taxon>Eubacteriales</taxon>
        <taxon>Clostridiaceae</taxon>
        <taxon>Clostridium</taxon>
    </lineage>
</organism>
<dbReference type="GO" id="GO:0016787">
    <property type="term" value="F:hydrolase activity"/>
    <property type="evidence" value="ECO:0007669"/>
    <property type="project" value="UniProtKB-UniRule"/>
</dbReference>
<dbReference type="HOGENOM" id="CLU_063749_2_0_9"/>
<dbReference type="PIR" id="H97227">
    <property type="entry name" value="H97227"/>
</dbReference>
<dbReference type="GeneID" id="44999155"/>
<dbReference type="SUPFAM" id="SSF56300">
    <property type="entry name" value="Metallo-dependent phosphatases"/>
    <property type="match status" value="1"/>
</dbReference>
<name>Q97FR3_CLOAB</name>
<sequence>MIISVMSDTHLSKHYIKKACSNLTNVDVLIHLGDNVQDIDEIKKYYNGELIYIRGNCDDEKIPSEKTFLLGGKKFFITHGDRYGVKYSMMKLEYRAKELEADIVLFGHTHISQIDFNDGIWYINPGSVSYPRNASNSTAYIEIVDGEIHPKINNL</sequence>
<dbReference type="InterPro" id="IPR024654">
    <property type="entry name" value="Calcineurin-like_PHP_lpxH"/>
</dbReference>
<keyword evidence="2" id="KW-0479">Metal-binding</keyword>
<dbReference type="Gene3D" id="3.60.21.10">
    <property type="match status" value="1"/>
</dbReference>
<dbReference type="InterPro" id="IPR000979">
    <property type="entry name" value="Phosphodiesterase_MJ0936/Vps29"/>
</dbReference>
<dbReference type="EMBL" id="AE001437">
    <property type="protein sequence ID" value="AAK80611.1"/>
    <property type="molecule type" value="Genomic_DNA"/>
</dbReference>
<proteinExistence type="inferred from homology"/>
<evidence type="ECO:0000313" key="5">
    <source>
        <dbReference type="Proteomes" id="UP000000814"/>
    </source>
</evidence>
<dbReference type="PATRIC" id="fig|272562.8.peg.2854"/>
<feature type="domain" description="Calcineurin-like phosphoesterase" evidence="3">
    <location>
        <begin position="1"/>
        <end position="143"/>
    </location>
</feature>